<dbReference type="OrthoDB" id="413313at2759"/>
<keyword evidence="5 6" id="KW-0472">Membrane</keyword>
<keyword evidence="4" id="KW-0496">Mitochondrion</keyword>
<protein>
    <recommendedName>
        <fullName evidence="9">Nuclear control of ATPase protein 2</fullName>
    </recommendedName>
</protein>
<accession>A0A168PZM9</accession>
<dbReference type="InParanoid" id="A0A168PZM9"/>
<gene>
    <name evidence="7" type="primary">ABSGL_09072.1 scaffold 10677</name>
</gene>
<dbReference type="OMA" id="YENEIEW"/>
<comment type="subcellular location">
    <subcellularLocation>
        <location evidence="1">Mitochondrion membrane</location>
        <topology evidence="1">Multi-pass membrane protein</topology>
    </subcellularLocation>
</comment>
<keyword evidence="8" id="KW-1185">Reference proteome</keyword>
<dbReference type="Proteomes" id="UP000078561">
    <property type="component" value="Unassembled WGS sequence"/>
</dbReference>
<reference evidence="7" key="1">
    <citation type="submission" date="2016-04" db="EMBL/GenBank/DDBJ databases">
        <authorList>
            <person name="Evans L.H."/>
            <person name="Alamgir A."/>
            <person name="Owens N."/>
            <person name="Weber N.D."/>
            <person name="Virtaneva K."/>
            <person name="Barbian K."/>
            <person name="Babar A."/>
            <person name="Rosenke K."/>
        </authorList>
    </citation>
    <scope>NUCLEOTIDE SEQUENCE [LARGE SCALE GENOMIC DNA]</scope>
    <source>
        <strain evidence="7">CBS 101.48</strain>
    </source>
</reference>
<evidence type="ECO:0000256" key="2">
    <source>
        <dbReference type="ARBA" id="ARBA00022692"/>
    </source>
</evidence>
<evidence type="ECO:0000256" key="4">
    <source>
        <dbReference type="ARBA" id="ARBA00023128"/>
    </source>
</evidence>
<evidence type="ECO:0000256" key="6">
    <source>
        <dbReference type="SAM" id="Phobius"/>
    </source>
</evidence>
<dbReference type="PANTHER" id="PTHR28234">
    <property type="entry name" value="NUCLEAR CONTROL OF ATPASE PROTEIN 2"/>
    <property type="match status" value="1"/>
</dbReference>
<evidence type="ECO:0000256" key="1">
    <source>
        <dbReference type="ARBA" id="ARBA00004225"/>
    </source>
</evidence>
<organism evidence="7">
    <name type="scientific">Absidia glauca</name>
    <name type="common">Pin mould</name>
    <dbReference type="NCBI Taxonomy" id="4829"/>
    <lineage>
        <taxon>Eukaryota</taxon>
        <taxon>Fungi</taxon>
        <taxon>Fungi incertae sedis</taxon>
        <taxon>Mucoromycota</taxon>
        <taxon>Mucoromycotina</taxon>
        <taxon>Mucoromycetes</taxon>
        <taxon>Mucorales</taxon>
        <taxon>Cunninghamellaceae</taxon>
        <taxon>Absidia</taxon>
    </lineage>
</organism>
<dbReference type="AlphaFoldDB" id="A0A168PZM9"/>
<sequence length="632" mass="72446">MTTYTIEEIQRLNGCLLELQREHLYNTTTTAVISDTSLTPQQAWEDNDKTQFLLAANQALDGLLSRPHQLSDIDTYLTWYDSFRQGNDDQLNNDSVLDWLFVTKCTLAVYGYSLSSILQSTLPLSESLAYWDNIYGNPWYEAYYGLQSAPIRLYSLAQNTRRALLDTSFKTASTPFGVKALLTSSDHILSSLFPMAIRNERNEPRHRHRPGKTLVQVFRKLYNSPLPVALIHDEIQQKRMALRSFRTYQATTLGLLIKQAPRFDDASLPDGDLHSVSLTHVARGTSQCVMALSSCLLDPTSAFSMTSTSPYKVAYDLKKVVEQQPTSEQYLALWNQDYGPPSRLTRYWIPGIMALVGGKMALDYLFERKEDIVAWTKDGLHTMQEFFVHWLWEPSVKVLDTIRFKDQRIGLSSKEGLKSDLDSLERMVVEFAKDQAHLTDSEVARLVTQVRDGDVSVVLRAYENEIKNPLRNAIQGDLIQALLIQVQKTKVDVDMAMQALDKLLKSNELNFAFLAVAPSMLLTYASFSWLKNIYQRRSGNRIRQLGRPLKDTLRRIDRLFTLNESNELTCESQGVLLCELLLLRNYAQSLPTQNSIREMFIEDIGDLETVRLDKQQKKETVLRMYHSWRFLS</sequence>
<dbReference type="FunCoup" id="A0A168PZM9">
    <property type="interactions" value="43"/>
</dbReference>
<evidence type="ECO:0008006" key="9">
    <source>
        <dbReference type="Google" id="ProtNLM"/>
    </source>
</evidence>
<dbReference type="STRING" id="4829.A0A168PZM9"/>
<keyword evidence="3 6" id="KW-1133">Transmembrane helix</keyword>
<evidence type="ECO:0000256" key="3">
    <source>
        <dbReference type="ARBA" id="ARBA00022989"/>
    </source>
</evidence>
<dbReference type="Pfam" id="PF08637">
    <property type="entry name" value="NCA2"/>
    <property type="match status" value="1"/>
</dbReference>
<feature type="transmembrane region" description="Helical" evidence="6">
    <location>
        <begin position="511"/>
        <end position="530"/>
    </location>
</feature>
<dbReference type="EMBL" id="LT554074">
    <property type="protein sequence ID" value="SAM03254.1"/>
    <property type="molecule type" value="Genomic_DNA"/>
</dbReference>
<proteinExistence type="predicted"/>
<evidence type="ECO:0000256" key="5">
    <source>
        <dbReference type="ARBA" id="ARBA00023136"/>
    </source>
</evidence>
<dbReference type="GO" id="GO:0005741">
    <property type="term" value="C:mitochondrial outer membrane"/>
    <property type="evidence" value="ECO:0007669"/>
    <property type="project" value="TreeGrafter"/>
</dbReference>
<dbReference type="PANTHER" id="PTHR28234:SF1">
    <property type="entry name" value="NUCLEAR CONTROL OF ATPASE PROTEIN 2"/>
    <property type="match status" value="1"/>
</dbReference>
<evidence type="ECO:0000313" key="7">
    <source>
        <dbReference type="EMBL" id="SAM03254.1"/>
    </source>
</evidence>
<keyword evidence="2 6" id="KW-0812">Transmembrane</keyword>
<name>A0A168PZM9_ABSGL</name>
<evidence type="ECO:0000313" key="8">
    <source>
        <dbReference type="Proteomes" id="UP000078561"/>
    </source>
</evidence>
<dbReference type="InterPro" id="IPR013946">
    <property type="entry name" value="NCA2-like"/>
</dbReference>